<dbReference type="InterPro" id="IPR011059">
    <property type="entry name" value="Metal-dep_hydrolase_composite"/>
</dbReference>
<keyword evidence="3" id="KW-1185">Reference proteome</keyword>
<dbReference type="AlphaFoldDB" id="A0A8J3FJI0"/>
<dbReference type="Pfam" id="PF07969">
    <property type="entry name" value="Amidohydro_3"/>
    <property type="match status" value="1"/>
</dbReference>
<reference evidence="2" key="1">
    <citation type="journal article" date="2014" name="Int. J. Syst. Evol. Microbiol.">
        <title>Complete genome sequence of Corynebacterium casei LMG S-19264T (=DSM 44701T), isolated from a smear-ripened cheese.</title>
        <authorList>
            <consortium name="US DOE Joint Genome Institute (JGI-PGF)"/>
            <person name="Walter F."/>
            <person name="Albersmeier A."/>
            <person name="Kalinowski J."/>
            <person name="Ruckert C."/>
        </authorList>
    </citation>
    <scope>NUCLEOTIDE SEQUENCE</scope>
    <source>
        <strain evidence="2">JCM 3091</strain>
    </source>
</reference>
<dbReference type="InterPro" id="IPR013108">
    <property type="entry name" value="Amidohydro_3"/>
</dbReference>
<dbReference type="GO" id="GO:0016810">
    <property type="term" value="F:hydrolase activity, acting on carbon-nitrogen (but not peptide) bonds"/>
    <property type="evidence" value="ECO:0007669"/>
    <property type="project" value="InterPro"/>
</dbReference>
<dbReference type="RefSeq" id="WP_189115221.1">
    <property type="nucleotide sequence ID" value="NZ_BMQC01000012.1"/>
</dbReference>
<dbReference type="PANTHER" id="PTHR22642:SF2">
    <property type="entry name" value="PROTEIN LONG AFTER FAR-RED 3"/>
    <property type="match status" value="1"/>
</dbReference>
<dbReference type="Gene3D" id="2.30.40.10">
    <property type="entry name" value="Urease, subunit C, domain 1"/>
    <property type="match status" value="1"/>
</dbReference>
<proteinExistence type="predicted"/>
<dbReference type="Gene3D" id="3.10.310.70">
    <property type="match status" value="1"/>
</dbReference>
<dbReference type="InterPro" id="IPR032466">
    <property type="entry name" value="Metal_Hydrolase"/>
</dbReference>
<name>A0A8J3FJI0_9ACTN</name>
<comment type="caution">
    <text evidence="2">The sequence shown here is derived from an EMBL/GenBank/DDBJ whole genome shotgun (WGS) entry which is preliminary data.</text>
</comment>
<evidence type="ECO:0000313" key="3">
    <source>
        <dbReference type="Proteomes" id="UP000662200"/>
    </source>
</evidence>
<feature type="domain" description="Amidohydrolase 3" evidence="1">
    <location>
        <begin position="44"/>
        <end position="514"/>
    </location>
</feature>
<evidence type="ECO:0000259" key="1">
    <source>
        <dbReference type="Pfam" id="PF07969"/>
    </source>
</evidence>
<dbReference type="SUPFAM" id="SSF51556">
    <property type="entry name" value="Metallo-dependent hydrolases"/>
    <property type="match status" value="1"/>
</dbReference>
<gene>
    <name evidence="2" type="ORF">GCM10010124_32860</name>
</gene>
<dbReference type="EMBL" id="BMQC01000012">
    <property type="protein sequence ID" value="GGK37478.1"/>
    <property type="molecule type" value="Genomic_DNA"/>
</dbReference>
<dbReference type="SUPFAM" id="SSF51338">
    <property type="entry name" value="Composite domain of metallo-dependent hydrolases"/>
    <property type="match status" value="1"/>
</dbReference>
<accession>A0A8J3FJI0</accession>
<evidence type="ECO:0000313" key="2">
    <source>
        <dbReference type="EMBL" id="GGK37478.1"/>
    </source>
</evidence>
<dbReference type="PANTHER" id="PTHR22642">
    <property type="entry name" value="IMIDAZOLONEPROPIONASE"/>
    <property type="match status" value="1"/>
</dbReference>
<sequence>MSEPSTLYRNAVVHCAVPSASAVVVADGVFSWVGEVADAPRAQRVVDLAGAWLAPAFVDAHVHATDTGLVLSGLDLSGVDGAGALLAAVAAFARGLPAGATVLGHGWDESGWPVGARVPPSAGELDRVSGGRRVYLSQASVHAALVSSALLAEVPASAGGWSSSGLLSREAHHVARRAAFAGLSAGDRSRAQRVMLGRAAASGVAAVHECAGPEISSEADLLGVLALSGDGLPEVYGYWGELGGAVRARELGAVGAAGDLFADGALGSRTAWVSQPYTSGGCGHGYVTAAQVGAHLVECAGVGVQGGFHAIGDAAVREVLAGFRWAADRLGVARVRAGGHRMEHLEVLDRELVAALVEFGVTASVQPVFDAWWGGSAGMYAERLGVARALATNPLGSLHAVGVGLAFGSDAPVTPVDPWGAVAAAVGHHVPAQRLGVRAAFAAHTRGGWRALGPVAGPAARAVREREGTVAPGAPATFAVWEVPGGWADGLPRVGAGVPAPVCTRTVLRGREIYSV</sequence>
<dbReference type="Gene3D" id="3.20.20.140">
    <property type="entry name" value="Metal-dependent hydrolases"/>
    <property type="match status" value="1"/>
</dbReference>
<reference evidence="2" key="2">
    <citation type="submission" date="2020-09" db="EMBL/GenBank/DDBJ databases">
        <authorList>
            <person name="Sun Q."/>
            <person name="Ohkuma M."/>
        </authorList>
    </citation>
    <scope>NUCLEOTIDE SEQUENCE</scope>
    <source>
        <strain evidence="2">JCM 3091</strain>
    </source>
</reference>
<protein>
    <submittedName>
        <fullName evidence="2">Amidohydrolase</fullName>
    </submittedName>
</protein>
<dbReference type="Proteomes" id="UP000662200">
    <property type="component" value="Unassembled WGS sequence"/>
</dbReference>
<organism evidence="2 3">
    <name type="scientific">Pilimelia terevasa</name>
    <dbReference type="NCBI Taxonomy" id="53372"/>
    <lineage>
        <taxon>Bacteria</taxon>
        <taxon>Bacillati</taxon>
        <taxon>Actinomycetota</taxon>
        <taxon>Actinomycetes</taxon>
        <taxon>Micromonosporales</taxon>
        <taxon>Micromonosporaceae</taxon>
        <taxon>Pilimelia</taxon>
    </lineage>
</organism>